<proteinExistence type="predicted"/>
<dbReference type="PATRIC" id="fig|1434107.4.peg.1602"/>
<dbReference type="AlphaFoldDB" id="A0A0E3SL46"/>
<organism evidence="1 2">
    <name type="scientific">Methanosarcina barkeri 3</name>
    <dbReference type="NCBI Taxonomy" id="1434107"/>
    <lineage>
        <taxon>Archaea</taxon>
        <taxon>Methanobacteriati</taxon>
        <taxon>Methanobacteriota</taxon>
        <taxon>Stenosarchaea group</taxon>
        <taxon>Methanomicrobia</taxon>
        <taxon>Methanosarcinales</taxon>
        <taxon>Methanosarcinaceae</taxon>
        <taxon>Methanosarcina</taxon>
    </lineage>
</organism>
<dbReference type="RefSeq" id="WP_048107230.1">
    <property type="nucleotide sequence ID" value="NZ_CP009517.1"/>
</dbReference>
<gene>
    <name evidence="1" type="ORF">MSBR3_1219</name>
</gene>
<dbReference type="KEGG" id="mbak:MSBR3_1219"/>
<reference evidence="1" key="1">
    <citation type="submission" date="2014-07" db="EMBL/GenBank/DDBJ databases">
        <title>Methanogenic archaea and the global carbon cycle.</title>
        <authorList>
            <person name="Henriksen J.R."/>
            <person name="Luke J."/>
            <person name="Reinhart S."/>
            <person name="Benedict M.N."/>
            <person name="Youngblut N.D."/>
            <person name="Metcalf M.E."/>
            <person name="Whitaker R.J."/>
            <person name="Metcalf W.W."/>
        </authorList>
    </citation>
    <scope>NUCLEOTIDE SEQUENCE [LARGE SCALE GENOMIC DNA]</scope>
    <source>
        <strain evidence="1">3</strain>
    </source>
</reference>
<protein>
    <submittedName>
        <fullName evidence="1">Uncharacterized protein</fullName>
    </submittedName>
</protein>
<dbReference type="GeneID" id="24788741"/>
<dbReference type="OrthoDB" id="53018at2157"/>
<name>A0A0E3SL46_METBA</name>
<dbReference type="Proteomes" id="UP000033066">
    <property type="component" value="Chromosome"/>
</dbReference>
<dbReference type="HOGENOM" id="CLU_078431_1_0_2"/>
<dbReference type="EMBL" id="CP009517">
    <property type="protein sequence ID" value="AKB81797.1"/>
    <property type="molecule type" value="Genomic_DNA"/>
</dbReference>
<accession>A0A0E3SL46</accession>
<evidence type="ECO:0000313" key="2">
    <source>
        <dbReference type="Proteomes" id="UP000033066"/>
    </source>
</evidence>
<sequence length="290" mass="33792">MRDKIKAEAIANEICMNKKYRKGAIVLVEGITDKVLFNKFVDTEHCHIKDATGKQKVIKAIPMIKERNPALKVLGIVDSDFYRLDGQVLNSDILITDTHDIETMMIKTKALDYAMSEYANEERLKAFFEKNSKNLRETLLESSLWIGYLLWISQKGFPLSFNELDFKKFVDNENLEFNLDNFIFEILGKNGNFRYDAQTLKNKLNEAFDIAHDKWQVCRGHDMIKILILGLQYIFGVCDCRKLNQQQLHDIIESKLIEAYNSSDFVKTKLYDSIKRWETENDQITLNPNL</sequence>
<dbReference type="STRING" id="1434107.MSBR3_1219"/>
<evidence type="ECO:0000313" key="1">
    <source>
        <dbReference type="EMBL" id="AKB81797.1"/>
    </source>
</evidence>
<keyword evidence="2" id="KW-1185">Reference proteome</keyword>